<feature type="transmembrane region" description="Helical" evidence="8">
    <location>
        <begin position="779"/>
        <end position="801"/>
    </location>
</feature>
<dbReference type="Pfam" id="PF00361">
    <property type="entry name" value="Proton_antipo_M"/>
    <property type="match status" value="2"/>
</dbReference>
<gene>
    <name evidence="11" type="ORF">P8935_24320</name>
</gene>
<feature type="transmembrane region" description="Helical" evidence="8">
    <location>
        <begin position="308"/>
        <end position="331"/>
    </location>
</feature>
<feature type="transmembrane region" description="Helical" evidence="8">
    <location>
        <begin position="699"/>
        <end position="716"/>
    </location>
</feature>
<dbReference type="PRINTS" id="PR01435">
    <property type="entry name" value="NPOXDRDTASE5"/>
</dbReference>
<feature type="transmembrane region" description="Helical" evidence="8">
    <location>
        <begin position="271"/>
        <end position="292"/>
    </location>
</feature>
<accession>A0AAU7DHV2</accession>
<feature type="transmembrane region" description="Helical" evidence="8">
    <location>
        <begin position="673"/>
        <end position="693"/>
    </location>
</feature>
<evidence type="ECO:0000259" key="9">
    <source>
        <dbReference type="Pfam" id="PF00361"/>
    </source>
</evidence>
<feature type="transmembrane region" description="Helical" evidence="8">
    <location>
        <begin position="498"/>
        <end position="524"/>
    </location>
</feature>
<feature type="transmembrane region" description="Helical" evidence="8">
    <location>
        <begin position="202"/>
        <end position="220"/>
    </location>
</feature>
<feature type="transmembrane region" description="Helical" evidence="8">
    <location>
        <begin position="370"/>
        <end position="387"/>
    </location>
</feature>
<evidence type="ECO:0000259" key="10">
    <source>
        <dbReference type="Pfam" id="PF00662"/>
    </source>
</evidence>
<feature type="transmembrane region" description="Helical" evidence="8">
    <location>
        <begin position="393"/>
        <end position="414"/>
    </location>
</feature>
<feature type="transmembrane region" description="Helical" evidence="8">
    <location>
        <begin position="240"/>
        <end position="259"/>
    </location>
</feature>
<protein>
    <submittedName>
        <fullName evidence="11">Proton-conducting transporter membrane subunit</fullName>
    </submittedName>
</protein>
<feature type="transmembrane region" description="Helical" evidence="8">
    <location>
        <begin position="612"/>
        <end position="632"/>
    </location>
</feature>
<comment type="subcellular location">
    <subcellularLocation>
        <location evidence="1">Cell membrane</location>
        <topology evidence="1">Multi-pass membrane protein</topology>
    </subcellularLocation>
    <subcellularLocation>
        <location evidence="7">Membrane</location>
        <topology evidence="7">Multi-pass membrane protein</topology>
    </subcellularLocation>
</comment>
<dbReference type="InterPro" id="IPR050586">
    <property type="entry name" value="CPA3_Na-H_Antiporter_D"/>
</dbReference>
<feature type="transmembrane region" description="Helical" evidence="8">
    <location>
        <begin position="907"/>
        <end position="926"/>
    </location>
</feature>
<keyword evidence="5 8" id="KW-1133">Transmembrane helix</keyword>
<dbReference type="InterPro" id="IPR001516">
    <property type="entry name" value="Proton_antipo_N"/>
</dbReference>
<feature type="domain" description="NADH:quinone oxidoreductase/Mrp antiporter transmembrane" evidence="9">
    <location>
        <begin position="748"/>
        <end position="954"/>
    </location>
</feature>
<feature type="transmembrane region" description="Helical" evidence="8">
    <location>
        <begin position="866"/>
        <end position="887"/>
    </location>
</feature>
<evidence type="ECO:0000256" key="1">
    <source>
        <dbReference type="ARBA" id="ARBA00004651"/>
    </source>
</evidence>
<evidence type="ECO:0000256" key="6">
    <source>
        <dbReference type="ARBA" id="ARBA00023136"/>
    </source>
</evidence>
<feature type="transmembrane region" description="Helical" evidence="8">
    <location>
        <begin position="946"/>
        <end position="969"/>
    </location>
</feature>
<dbReference type="PANTHER" id="PTHR42703">
    <property type="entry name" value="NADH DEHYDROGENASE"/>
    <property type="match status" value="1"/>
</dbReference>
<feature type="transmembrane region" description="Helical" evidence="8">
    <location>
        <begin position="840"/>
        <end position="860"/>
    </location>
</feature>
<comment type="similarity">
    <text evidence="2">Belongs to the CPA3 antiporters (TC 2.A.63) subunit D family.</text>
</comment>
<organism evidence="11">
    <name type="scientific">Telmatobacter sp. DSM 110680</name>
    <dbReference type="NCBI Taxonomy" id="3036704"/>
    <lineage>
        <taxon>Bacteria</taxon>
        <taxon>Pseudomonadati</taxon>
        <taxon>Acidobacteriota</taxon>
        <taxon>Terriglobia</taxon>
        <taxon>Terriglobales</taxon>
        <taxon>Acidobacteriaceae</taxon>
        <taxon>Telmatobacter</taxon>
    </lineage>
</organism>
<feature type="transmembrane region" description="Helical" evidence="8">
    <location>
        <begin position="997"/>
        <end position="1019"/>
    </location>
</feature>
<keyword evidence="3" id="KW-1003">Cell membrane</keyword>
<dbReference type="Pfam" id="PF00662">
    <property type="entry name" value="Proton_antipo_N"/>
    <property type="match status" value="1"/>
</dbReference>
<dbReference type="EMBL" id="CP121196">
    <property type="protein sequence ID" value="XBH17677.1"/>
    <property type="molecule type" value="Genomic_DNA"/>
</dbReference>
<evidence type="ECO:0000313" key="11">
    <source>
        <dbReference type="EMBL" id="XBH17677.1"/>
    </source>
</evidence>
<feature type="transmembrane region" description="Helical" evidence="8">
    <location>
        <begin position="75"/>
        <end position="104"/>
    </location>
</feature>
<feature type="transmembrane region" description="Helical" evidence="8">
    <location>
        <begin position="454"/>
        <end position="478"/>
    </location>
</feature>
<dbReference type="InterPro" id="IPR001750">
    <property type="entry name" value="ND/Mrp_TM"/>
</dbReference>
<evidence type="ECO:0000256" key="3">
    <source>
        <dbReference type="ARBA" id="ARBA00022475"/>
    </source>
</evidence>
<feature type="transmembrane region" description="Helical" evidence="8">
    <location>
        <begin position="644"/>
        <end position="666"/>
    </location>
</feature>
<feature type="transmembrane region" description="Helical" evidence="8">
    <location>
        <begin position="723"/>
        <end position="743"/>
    </location>
</feature>
<sequence length="1029" mass="110841">MPKLNDPVYLLLAPCVLLFGALLQLTIARICSARVKGIVAAATCLPALFSVISLLPRIQSGDAIDINLFSWDGPLVLAFHIDSLSILFAFMGTCLGAIVLVYSIAYMRRDPAVTRFYATMLVFIGGFVALVYCANLFCLYLCWEVIGLCSFSLVGFWYQQPEAVSGARKVLLMTHLAGYGLLIAILVLYHRTGTAMWTDPRIGRNFSTGIFLLMLAALLAKSVQVPLHTWIPDAMAAPTPVSSLLHAACYVTAGVYLAARMHSFATWLPSWNLILVSIASVTMIVGVMYALVQSDLKRMLAFSTVSQIGYMLLGIAIGTPLGIMAGLLHCLNHGFFKGGLFLNAGAVQHAAGTRDMNLLGGLASRMPRTLLCWLIGVGNMAGIPLMSGFVSKWMLYAAAIQAGWAIPAVIAWIASLGTVFMCAKATSAVFLGPPSEAAQDAHEVSPVMQWAMGLMAFGSIVFGVAPQIAYVLFFHPMFSALGMDTTLRVTWLGMFGGVGAFSTTGGLVLAIVSFTLGTAIFAVARISSRPRVTTVAGSAGILLGGPSDVFTGGEPLWEHDRLSAADFSHIFEQNWRSFFRWSNVDKLYAYGFQQLLRVAQTLVRPMAWLEQWVFQGLLVLAAAMILSALWMGRISPVYASIDTTPMPALLIGSICIAAVTLVCAAATTNEEKFLPLQLAVPSFFAVAGCMAQVEWQRFALLEAAALLSIVPVWKAARTRTSRLTYVVVVLLSGLCMESSQLLAKPEQIGWSRALLLTSVCIKFAAIPFLFWLLRLADELPAIVLAFILAVIDIAALGQLALRVEVDPSLLFPAAPWLVIALLTSLVAGTLMLAQRSIKRLLVLSSIEDFGFLLLGVASISKLGLEGVLLSAASHALGKSLLFIAIAAPERDGALARGDTGLATRYPYSAFGFLIGMLTLLGVPPMLGFAGRWKLYETALSIHPGLLGGFVLASMLALIAYVMAFTKLWWGIPSYDDKRITTVDTTERYFPPLIHESMILKAVILLLFVCILGTGVWPSIVVQAFQGGRP</sequence>
<evidence type="ECO:0000256" key="5">
    <source>
        <dbReference type="ARBA" id="ARBA00022989"/>
    </source>
</evidence>
<dbReference type="PRINTS" id="PR01434">
    <property type="entry name" value="NADHDHGNASE5"/>
</dbReference>
<reference evidence="11" key="1">
    <citation type="submission" date="2023-03" db="EMBL/GenBank/DDBJ databases">
        <title>Edaphobacter sp.</title>
        <authorList>
            <person name="Huber K.J."/>
            <person name="Papendorf J."/>
            <person name="Pilke C."/>
            <person name="Bunk B."/>
            <person name="Sproeer C."/>
            <person name="Pester M."/>
        </authorList>
    </citation>
    <scope>NUCLEOTIDE SEQUENCE</scope>
    <source>
        <strain evidence="11">DSM 110680</strain>
    </source>
</reference>
<evidence type="ECO:0000256" key="8">
    <source>
        <dbReference type="SAM" id="Phobius"/>
    </source>
</evidence>
<feature type="transmembrane region" description="Helical" evidence="8">
    <location>
        <begin position="749"/>
        <end position="772"/>
    </location>
</feature>
<evidence type="ECO:0000256" key="4">
    <source>
        <dbReference type="ARBA" id="ARBA00022692"/>
    </source>
</evidence>
<evidence type="ECO:0000256" key="2">
    <source>
        <dbReference type="ARBA" id="ARBA00005346"/>
    </source>
</evidence>
<keyword evidence="6 8" id="KW-0472">Membrane</keyword>
<feature type="transmembrane region" description="Helical" evidence="8">
    <location>
        <begin position="170"/>
        <end position="190"/>
    </location>
</feature>
<dbReference type="AlphaFoldDB" id="A0AAU7DHV2"/>
<dbReference type="RefSeq" id="WP_348262902.1">
    <property type="nucleotide sequence ID" value="NZ_CP121196.1"/>
</dbReference>
<dbReference type="PANTHER" id="PTHR42703:SF1">
    <property type="entry name" value="NA(+)_H(+) ANTIPORTER SUBUNIT D1"/>
    <property type="match status" value="1"/>
</dbReference>
<feature type="transmembrane region" description="Helical" evidence="8">
    <location>
        <begin position="813"/>
        <end position="833"/>
    </location>
</feature>
<name>A0AAU7DHV2_9BACT</name>
<feature type="transmembrane region" description="Helical" evidence="8">
    <location>
        <begin position="38"/>
        <end position="55"/>
    </location>
</feature>
<dbReference type="GO" id="GO:0005886">
    <property type="term" value="C:plasma membrane"/>
    <property type="evidence" value="ECO:0007669"/>
    <property type="project" value="UniProtKB-SubCell"/>
</dbReference>
<proteinExistence type="inferred from homology"/>
<feature type="domain" description="NADH:quinone oxidoreductase/Mrp antiporter transmembrane" evidence="9">
    <location>
        <begin position="135"/>
        <end position="415"/>
    </location>
</feature>
<evidence type="ECO:0000256" key="7">
    <source>
        <dbReference type="RuleBase" id="RU000320"/>
    </source>
</evidence>
<feature type="transmembrane region" description="Helical" evidence="8">
    <location>
        <begin position="116"/>
        <end position="133"/>
    </location>
</feature>
<keyword evidence="4 7" id="KW-0812">Transmembrane</keyword>
<feature type="domain" description="NADH-Ubiquinone oxidoreductase (complex I) chain 5 N-terminal" evidence="10">
    <location>
        <begin position="77"/>
        <end position="117"/>
    </location>
</feature>